<keyword evidence="3" id="KW-1185">Reference proteome</keyword>
<evidence type="ECO:0000313" key="3">
    <source>
        <dbReference type="Proteomes" id="UP000238205"/>
    </source>
</evidence>
<dbReference type="Proteomes" id="UP000238205">
    <property type="component" value="Unassembled WGS sequence"/>
</dbReference>
<comment type="caution">
    <text evidence="2">The sequence shown here is derived from an EMBL/GenBank/DDBJ whole genome shotgun (WGS) entry which is preliminary data.</text>
</comment>
<feature type="domain" description="Primase C-terminal 1" evidence="1">
    <location>
        <begin position="260"/>
        <end position="325"/>
    </location>
</feature>
<proteinExistence type="predicted"/>
<dbReference type="RefSeq" id="WP_106196423.1">
    <property type="nucleotide sequence ID" value="NZ_PVTO01000050.1"/>
</dbReference>
<name>A0A2T0VTA5_9LACT</name>
<dbReference type="Pfam" id="PF08708">
    <property type="entry name" value="PriCT_1"/>
    <property type="match status" value="1"/>
</dbReference>
<dbReference type="SMART" id="SM00942">
    <property type="entry name" value="PriCT_1"/>
    <property type="match status" value="1"/>
</dbReference>
<organism evidence="2 3">
    <name type="scientific">Alkalibacterium olivapovliticus</name>
    <dbReference type="NCBI Taxonomy" id="99907"/>
    <lineage>
        <taxon>Bacteria</taxon>
        <taxon>Bacillati</taxon>
        <taxon>Bacillota</taxon>
        <taxon>Bacilli</taxon>
        <taxon>Lactobacillales</taxon>
        <taxon>Carnobacteriaceae</taxon>
        <taxon>Alkalibacterium</taxon>
    </lineage>
</organism>
<protein>
    <submittedName>
        <fullName evidence="2">Primase-like protein</fullName>
    </submittedName>
</protein>
<sequence>MPNVNSLYPYILKDGLQRYKFKHSENRPTDHQEKMGKKGVSFVFRSKEQMANARGFIVTSEEAIQENKDTLSHWTPNVYGWGGYVDLERKHVMGFFEENLMQINTYVIDIDCAKDVVSSDDILLAGIDLGVTPTLIVESPNGYQAYFVLDRPSFISKAHDFKSLRTNKAIARSLKLAFSKEIEGVDFGCNPFGIFRFPNEENIVFYEPDNLFNFKKLMAWSMKVSDDHHQEQQDRFMKQFKTSDFKQTQTSWFRSLLNQTEIKGGKGVLGRNSALFTASLACYSSNLDQDTCIELMTDFNASLSYPLSEREVRKTVRSAYSGRYKGASAHYIQLLNEQWVGDDTRAESSNKGVWYKFAKPREERQKSHYSEWRRDLIRLIERTATKSQGFVQFTRKELMNALGIPESSLKDLLRQMKNDDYVTIKTKPGRNGYTRLWTVKSIVLSLIRSKRVKQLADKEGLLQTLAPIQTLIEKVSNKPINREKLQEIILKEIVNTS</sequence>
<dbReference type="InterPro" id="IPR014820">
    <property type="entry name" value="PriCT_1"/>
</dbReference>
<dbReference type="EMBL" id="PVTO01000050">
    <property type="protein sequence ID" value="PRY73919.1"/>
    <property type="molecule type" value="Genomic_DNA"/>
</dbReference>
<dbReference type="OrthoDB" id="1790977at2"/>
<gene>
    <name evidence="2" type="ORF">CLV38_1505</name>
</gene>
<reference evidence="2 3" key="1">
    <citation type="submission" date="2018-03" db="EMBL/GenBank/DDBJ databases">
        <title>Genomic Encyclopedia of Archaeal and Bacterial Type Strains, Phase II (KMG-II): from individual species to whole genera.</title>
        <authorList>
            <person name="Goeker M."/>
        </authorList>
    </citation>
    <scope>NUCLEOTIDE SEQUENCE [LARGE SCALE GENOMIC DNA]</scope>
    <source>
        <strain evidence="2 3">DSM 13175</strain>
    </source>
</reference>
<dbReference type="AlphaFoldDB" id="A0A2T0VTA5"/>
<evidence type="ECO:0000259" key="1">
    <source>
        <dbReference type="SMART" id="SM00942"/>
    </source>
</evidence>
<accession>A0A2T0VTA5</accession>
<evidence type="ECO:0000313" key="2">
    <source>
        <dbReference type="EMBL" id="PRY73919.1"/>
    </source>
</evidence>